<protein>
    <submittedName>
        <fullName evidence="1">Uncharacterized protein</fullName>
    </submittedName>
</protein>
<evidence type="ECO:0000313" key="2">
    <source>
        <dbReference type="Proteomes" id="UP000018861"/>
    </source>
</evidence>
<sequence length="50" mass="5929">MTGFMLVCTVLYFSHAVYFNKNSHLFSIIESIYAFCMLQSIRYTIYTFVN</sequence>
<comment type="caution">
    <text evidence="1">The sequence shown here is derived from an EMBL/GenBank/DDBJ whole genome shotgun (WGS) entry which is preliminary data.</text>
</comment>
<evidence type="ECO:0000313" key="1">
    <source>
        <dbReference type="EMBL" id="GAE16534.1"/>
    </source>
</evidence>
<gene>
    <name evidence="1" type="ORF">JCM6292_2976</name>
</gene>
<reference evidence="1 2" key="1">
    <citation type="journal article" date="2014" name="Genome Announc.">
        <title>Draft Genome Sequences of Three Strains of Bacteroides pyogenes Isolated from a Cat and Swine.</title>
        <authorList>
            <person name="Sakamoto M."/>
            <person name="Oshima K."/>
            <person name="Suda W."/>
            <person name="Kitamura K."/>
            <person name="Iida T."/>
            <person name="Hattori M."/>
            <person name="Ohkuma M."/>
        </authorList>
    </citation>
    <scope>NUCLEOTIDE SEQUENCE [LARGE SCALE GENOMIC DNA]</scope>
    <source>
        <strain evidence="1 2">JCM 6292</strain>
    </source>
</reference>
<organism evidence="1 2">
    <name type="scientific">Bacteroides pyogenes JCM 6292</name>
    <dbReference type="NCBI Taxonomy" id="1235809"/>
    <lineage>
        <taxon>Bacteria</taxon>
        <taxon>Pseudomonadati</taxon>
        <taxon>Bacteroidota</taxon>
        <taxon>Bacteroidia</taxon>
        <taxon>Bacteroidales</taxon>
        <taxon>Bacteroidaceae</taxon>
        <taxon>Bacteroides</taxon>
    </lineage>
</organism>
<dbReference type="AlphaFoldDB" id="W4PBK5"/>
<dbReference type="Proteomes" id="UP000018861">
    <property type="component" value="Unassembled WGS sequence"/>
</dbReference>
<proteinExistence type="predicted"/>
<name>W4PBK5_9BACE</name>
<accession>W4PBK5</accession>
<dbReference type="EMBL" id="BAIQ01000036">
    <property type="protein sequence ID" value="GAE16534.1"/>
    <property type="molecule type" value="Genomic_DNA"/>
</dbReference>